<evidence type="ECO:0000313" key="8">
    <source>
        <dbReference type="EMBL" id="GGC81600.1"/>
    </source>
</evidence>
<feature type="transmembrane region" description="Helical" evidence="6">
    <location>
        <begin position="91"/>
        <end position="109"/>
    </location>
</feature>
<feature type="transmembrane region" description="Helical" evidence="6">
    <location>
        <begin position="388"/>
        <end position="408"/>
    </location>
</feature>
<comment type="subcellular location">
    <subcellularLocation>
        <location evidence="1">Membrane</location>
        <topology evidence="1">Multi-pass membrane protein</topology>
    </subcellularLocation>
</comment>
<feature type="transmembrane region" description="Helical" evidence="6">
    <location>
        <begin position="420"/>
        <end position="438"/>
    </location>
</feature>
<dbReference type="SUPFAM" id="SSF103473">
    <property type="entry name" value="MFS general substrate transporter"/>
    <property type="match status" value="2"/>
</dbReference>
<evidence type="ECO:0000259" key="7">
    <source>
        <dbReference type="PROSITE" id="PS50850"/>
    </source>
</evidence>
<dbReference type="Pfam" id="PF07690">
    <property type="entry name" value="MFS_1"/>
    <property type="match status" value="1"/>
</dbReference>
<feature type="transmembrane region" description="Helical" evidence="6">
    <location>
        <begin position="343"/>
        <end position="368"/>
    </location>
</feature>
<feature type="transmembrane region" description="Helical" evidence="6">
    <location>
        <begin position="444"/>
        <end position="469"/>
    </location>
</feature>
<accession>A0A916UPH4</accession>
<dbReference type="Proteomes" id="UP000637002">
    <property type="component" value="Unassembled WGS sequence"/>
</dbReference>
<dbReference type="Gene3D" id="1.20.1250.20">
    <property type="entry name" value="MFS general substrate transporter like domains"/>
    <property type="match status" value="2"/>
</dbReference>
<keyword evidence="9" id="KW-1185">Reference proteome</keyword>
<feature type="transmembrane region" description="Helical" evidence="6">
    <location>
        <begin position="222"/>
        <end position="241"/>
    </location>
</feature>
<reference evidence="8" key="2">
    <citation type="submission" date="2020-09" db="EMBL/GenBank/DDBJ databases">
        <authorList>
            <person name="Sun Q."/>
            <person name="Zhou Y."/>
        </authorList>
    </citation>
    <scope>NUCLEOTIDE SEQUENCE</scope>
    <source>
        <strain evidence="8">CGMCC 1.12919</strain>
    </source>
</reference>
<proteinExistence type="predicted"/>
<feature type="transmembrane region" description="Helical" evidence="6">
    <location>
        <begin position="179"/>
        <end position="202"/>
    </location>
</feature>
<evidence type="ECO:0000256" key="1">
    <source>
        <dbReference type="ARBA" id="ARBA00004141"/>
    </source>
</evidence>
<reference evidence="8" key="1">
    <citation type="journal article" date="2014" name="Int. J. Syst. Evol. Microbiol.">
        <title>Complete genome sequence of Corynebacterium casei LMG S-19264T (=DSM 44701T), isolated from a smear-ripened cheese.</title>
        <authorList>
            <consortium name="US DOE Joint Genome Institute (JGI-PGF)"/>
            <person name="Walter F."/>
            <person name="Albersmeier A."/>
            <person name="Kalinowski J."/>
            <person name="Ruckert C."/>
        </authorList>
    </citation>
    <scope>NUCLEOTIDE SEQUENCE</scope>
    <source>
        <strain evidence="8">CGMCC 1.12919</strain>
    </source>
</reference>
<feature type="transmembrane region" description="Helical" evidence="6">
    <location>
        <begin position="513"/>
        <end position="533"/>
    </location>
</feature>
<keyword evidence="5 6" id="KW-0472">Membrane</keyword>
<feature type="transmembrane region" description="Helical" evidence="6">
    <location>
        <begin position="313"/>
        <end position="331"/>
    </location>
</feature>
<protein>
    <recommendedName>
        <fullName evidence="7">Major facilitator superfamily (MFS) profile domain-containing protein</fullName>
    </recommendedName>
</protein>
<sequence length="558" mass="58171">MPGDTYGSAEIAAATPETFTMTHTYDAIADKTAASGAADKPTKEGRTSGYAWYALAVLFLVYCLNFIDRQILSILAEHVKKDLGLTDQDLGFLYGTAFGIFYALFGIPLGRLADHWRRVRLLSIGLGLWSAMTALSGTAQNGAILALARIGVGVGEATASPCAYSLISDWFPAGRRATALAIYSAGLFVGAGLSLFIGGLIVENWDAAFPVGGPLGLVGWRVAFLAVGLPGVILAFWVLTLREPLREQAAQAAGATVSKSPLKILLEDLSAILPPLTLADAARRGPGALAVNIGMMGMITFAVFLMTRAGEPLMQWAAIGCGVYAVASWAISLRSRDRNTFSLVVANPAMAFTIISYGLNSFLAYSVLFWTAPFAIRVLGTDPSTAGLFVGGTGAAAGFLGVTVDGFVSDRLLRWSPRGRLLVVIFGAIAPAPFVLLAFSSSSLLGLCAATFLAGAFAATALGAAGATVQDIALPRMRGTAIAAFTIGTTLLGLALGPYMVGRISTVTGDLAFAMKCLTLVSPIAAAAGILAYRFLPAAIVQRDAIFAEARQHVRASH</sequence>
<keyword evidence="2" id="KW-0813">Transport</keyword>
<evidence type="ECO:0000256" key="2">
    <source>
        <dbReference type="ARBA" id="ARBA00022448"/>
    </source>
</evidence>
<name>A0A916UPH4_9HYPH</name>
<organism evidence="8 9">
    <name type="scientific">Chelatococcus reniformis</name>
    <dbReference type="NCBI Taxonomy" id="1494448"/>
    <lineage>
        <taxon>Bacteria</taxon>
        <taxon>Pseudomonadati</taxon>
        <taxon>Pseudomonadota</taxon>
        <taxon>Alphaproteobacteria</taxon>
        <taxon>Hyphomicrobiales</taxon>
        <taxon>Chelatococcaceae</taxon>
        <taxon>Chelatococcus</taxon>
    </lineage>
</organism>
<evidence type="ECO:0000256" key="3">
    <source>
        <dbReference type="ARBA" id="ARBA00022692"/>
    </source>
</evidence>
<dbReference type="InterPro" id="IPR011701">
    <property type="entry name" value="MFS"/>
</dbReference>
<evidence type="ECO:0000256" key="5">
    <source>
        <dbReference type="ARBA" id="ARBA00023136"/>
    </source>
</evidence>
<comment type="caution">
    <text evidence="8">The sequence shown here is derived from an EMBL/GenBank/DDBJ whole genome shotgun (WGS) entry which is preliminary data.</text>
</comment>
<evidence type="ECO:0000256" key="6">
    <source>
        <dbReference type="SAM" id="Phobius"/>
    </source>
</evidence>
<evidence type="ECO:0000256" key="4">
    <source>
        <dbReference type="ARBA" id="ARBA00022989"/>
    </source>
</evidence>
<dbReference type="InterPro" id="IPR036259">
    <property type="entry name" value="MFS_trans_sf"/>
</dbReference>
<evidence type="ECO:0000313" key="9">
    <source>
        <dbReference type="Proteomes" id="UP000637002"/>
    </source>
</evidence>
<dbReference type="GO" id="GO:0016020">
    <property type="term" value="C:membrane"/>
    <property type="evidence" value="ECO:0007669"/>
    <property type="project" value="UniProtKB-SubCell"/>
</dbReference>
<feature type="transmembrane region" description="Helical" evidence="6">
    <location>
        <begin position="288"/>
        <end position="307"/>
    </location>
</feature>
<dbReference type="GO" id="GO:0022857">
    <property type="term" value="F:transmembrane transporter activity"/>
    <property type="evidence" value="ECO:0007669"/>
    <property type="project" value="InterPro"/>
</dbReference>
<dbReference type="EMBL" id="BMGG01000008">
    <property type="protein sequence ID" value="GGC81600.1"/>
    <property type="molecule type" value="Genomic_DNA"/>
</dbReference>
<gene>
    <name evidence="8" type="ORF">GCM10010994_44470</name>
</gene>
<dbReference type="InterPro" id="IPR020846">
    <property type="entry name" value="MFS_dom"/>
</dbReference>
<keyword evidence="4 6" id="KW-1133">Transmembrane helix</keyword>
<feature type="domain" description="Major facilitator superfamily (MFS) profile" evidence="7">
    <location>
        <begin position="54"/>
        <end position="540"/>
    </location>
</feature>
<dbReference type="PANTHER" id="PTHR23505">
    <property type="entry name" value="SPINSTER"/>
    <property type="match status" value="1"/>
</dbReference>
<dbReference type="AlphaFoldDB" id="A0A916UPH4"/>
<feature type="transmembrane region" description="Helical" evidence="6">
    <location>
        <begin position="481"/>
        <end position="501"/>
    </location>
</feature>
<dbReference type="PROSITE" id="PS50850">
    <property type="entry name" value="MFS"/>
    <property type="match status" value="1"/>
</dbReference>
<feature type="transmembrane region" description="Helical" evidence="6">
    <location>
        <begin position="50"/>
        <end position="67"/>
    </location>
</feature>
<keyword evidence="3 6" id="KW-0812">Transmembrane</keyword>
<dbReference type="PANTHER" id="PTHR23505:SF79">
    <property type="entry name" value="PROTEIN SPINSTER"/>
    <property type="match status" value="1"/>
</dbReference>
<dbReference type="InterPro" id="IPR044770">
    <property type="entry name" value="MFS_spinster-like"/>
</dbReference>